<evidence type="ECO:0000313" key="3">
    <source>
        <dbReference type="Proteomes" id="UP000444174"/>
    </source>
</evidence>
<comment type="caution">
    <text evidence="2">The sequence shown here is derived from an EMBL/GenBank/DDBJ whole genome shotgun (WGS) entry which is preliminary data.</text>
</comment>
<evidence type="ECO:0000256" key="1">
    <source>
        <dbReference type="SAM" id="SignalP"/>
    </source>
</evidence>
<evidence type="ECO:0000313" key="2">
    <source>
        <dbReference type="EMBL" id="MQQ09288.1"/>
    </source>
</evidence>
<dbReference type="RefSeq" id="WP_153216232.1">
    <property type="nucleotide sequence ID" value="NZ_WIBF01000007.1"/>
</dbReference>
<keyword evidence="3" id="KW-1185">Reference proteome</keyword>
<accession>A0A843YHI9</accession>
<reference evidence="2 3" key="1">
    <citation type="submission" date="2019-10" db="EMBL/GenBank/DDBJ databases">
        <title>Epibacterium sp. nov., isolated from seawater.</title>
        <authorList>
            <person name="Zhang X."/>
            <person name="Li N."/>
        </authorList>
    </citation>
    <scope>NUCLEOTIDE SEQUENCE [LARGE SCALE GENOMIC DNA]</scope>
    <source>
        <strain evidence="2 3">SM1979</strain>
    </source>
</reference>
<dbReference type="EMBL" id="WIBF01000007">
    <property type="protein sequence ID" value="MQQ09288.1"/>
    <property type="molecule type" value="Genomic_DNA"/>
</dbReference>
<feature type="signal peptide" evidence="1">
    <location>
        <begin position="1"/>
        <end position="20"/>
    </location>
</feature>
<dbReference type="Proteomes" id="UP000444174">
    <property type="component" value="Unassembled WGS sequence"/>
</dbReference>
<keyword evidence="1" id="KW-0732">Signal</keyword>
<gene>
    <name evidence="2" type="ORF">GFB49_12545</name>
</gene>
<feature type="chain" id="PRO_5032377771" evidence="1">
    <location>
        <begin position="21"/>
        <end position="105"/>
    </location>
</feature>
<organism evidence="2 3">
    <name type="scientific">Tritonibacter litoralis</name>
    <dbReference type="NCBI Taxonomy" id="2662264"/>
    <lineage>
        <taxon>Bacteria</taxon>
        <taxon>Pseudomonadati</taxon>
        <taxon>Pseudomonadota</taxon>
        <taxon>Alphaproteobacteria</taxon>
        <taxon>Rhodobacterales</taxon>
        <taxon>Paracoccaceae</taxon>
        <taxon>Tritonibacter</taxon>
    </lineage>
</organism>
<proteinExistence type="predicted"/>
<dbReference type="AlphaFoldDB" id="A0A843YHI9"/>
<sequence length="105" mass="11691">MRLVFAALMMSMAMASSAVAEAPAGEIKKITVLGREWLVWPSTRVPGEHVARRQNVELLPERPPAVLTVRQAMRAYRGATGCTANYDVMYRTDNGDYHTVLICPR</sequence>
<name>A0A843YHI9_9RHOB</name>
<protein>
    <submittedName>
        <fullName evidence="2">Uncharacterized protein</fullName>
    </submittedName>
</protein>